<evidence type="ECO:0000259" key="4">
    <source>
        <dbReference type="PROSITE" id="PS50042"/>
    </source>
</evidence>
<dbReference type="CDD" id="cd00038">
    <property type="entry name" value="CAP_ED"/>
    <property type="match status" value="1"/>
</dbReference>
<dbReference type="InterPro" id="IPR000595">
    <property type="entry name" value="cNMP-bd_dom"/>
</dbReference>
<protein>
    <submittedName>
        <fullName evidence="6">Cyclic nucleotide-binding domain protein</fullName>
    </submittedName>
</protein>
<proteinExistence type="predicted"/>
<evidence type="ECO:0000256" key="3">
    <source>
        <dbReference type="ARBA" id="ARBA00023163"/>
    </source>
</evidence>
<organism evidence="6 7">
    <name type="scientific">Clostridium argentinense CDC 2741</name>
    <dbReference type="NCBI Taxonomy" id="1418104"/>
    <lineage>
        <taxon>Bacteria</taxon>
        <taxon>Bacillati</taxon>
        <taxon>Bacillota</taxon>
        <taxon>Clostridia</taxon>
        <taxon>Eubacteriales</taxon>
        <taxon>Clostridiaceae</taxon>
        <taxon>Clostridium</taxon>
    </lineage>
</organism>
<dbReference type="SUPFAM" id="SSF51206">
    <property type="entry name" value="cAMP-binding domain-like"/>
    <property type="match status" value="1"/>
</dbReference>
<keyword evidence="1" id="KW-0805">Transcription regulation</keyword>
<evidence type="ECO:0000256" key="2">
    <source>
        <dbReference type="ARBA" id="ARBA00023125"/>
    </source>
</evidence>
<dbReference type="GO" id="GO:0005829">
    <property type="term" value="C:cytosol"/>
    <property type="evidence" value="ECO:0007669"/>
    <property type="project" value="TreeGrafter"/>
</dbReference>
<name>A0A0C1U1D5_9CLOT</name>
<evidence type="ECO:0000313" key="7">
    <source>
        <dbReference type="Proteomes" id="UP000031366"/>
    </source>
</evidence>
<dbReference type="InterPro" id="IPR018490">
    <property type="entry name" value="cNMP-bd_dom_sf"/>
</dbReference>
<evidence type="ECO:0000313" key="6">
    <source>
        <dbReference type="EMBL" id="KIE45313.1"/>
    </source>
</evidence>
<dbReference type="SUPFAM" id="SSF46785">
    <property type="entry name" value="Winged helix' DNA-binding domain"/>
    <property type="match status" value="1"/>
</dbReference>
<dbReference type="RefSeq" id="WP_039635211.1">
    <property type="nucleotide sequence ID" value="NZ_AYSO01000019.1"/>
</dbReference>
<dbReference type="EMBL" id="AYSO01000019">
    <property type="protein sequence ID" value="KIE45313.1"/>
    <property type="molecule type" value="Genomic_DNA"/>
</dbReference>
<dbReference type="InterPro" id="IPR012318">
    <property type="entry name" value="HTH_CRP"/>
</dbReference>
<dbReference type="PANTHER" id="PTHR24567">
    <property type="entry name" value="CRP FAMILY TRANSCRIPTIONAL REGULATORY PROTEIN"/>
    <property type="match status" value="1"/>
</dbReference>
<dbReference type="Pfam" id="PF00027">
    <property type="entry name" value="cNMP_binding"/>
    <property type="match status" value="1"/>
</dbReference>
<feature type="domain" description="Cyclic nucleotide-binding" evidence="4">
    <location>
        <begin position="13"/>
        <end position="142"/>
    </location>
</feature>
<dbReference type="OrthoDB" id="3176638at2"/>
<dbReference type="Gene3D" id="2.60.120.10">
    <property type="entry name" value="Jelly Rolls"/>
    <property type="match status" value="1"/>
</dbReference>
<dbReference type="PROSITE" id="PS50042">
    <property type="entry name" value="CNMP_BINDING_3"/>
    <property type="match status" value="1"/>
</dbReference>
<gene>
    <name evidence="6" type="ORF">U732_2637</name>
</gene>
<evidence type="ECO:0000256" key="1">
    <source>
        <dbReference type="ARBA" id="ARBA00023015"/>
    </source>
</evidence>
<dbReference type="GO" id="GO:0003700">
    <property type="term" value="F:DNA-binding transcription factor activity"/>
    <property type="evidence" value="ECO:0007669"/>
    <property type="project" value="TreeGrafter"/>
</dbReference>
<dbReference type="InterPro" id="IPR050397">
    <property type="entry name" value="Env_Response_Regulators"/>
</dbReference>
<sequence>MDYIIKALKKCILFKDLSEEEIKKILSTVRYTIYNQCKNCVNCKTCVLALEGDDCTSLGIVLEGTIEIQKQYPNGKIVSLSTLKTGNIFGEAIVFSKHHKYPATIISNKNSIVMYILKEDIISMCSGNTLILNNFMELLSSKILNLNKKITELSLETLRQKLCFYLLQEYKKQKNLKLTIPMSKKSLSEYFGVQRPSLSRELINMKNDKLINSDKNIIEILDLDRLQQYIDIY</sequence>
<dbReference type="Pfam" id="PF13545">
    <property type="entry name" value="HTH_Crp_2"/>
    <property type="match status" value="1"/>
</dbReference>
<dbReference type="STRING" id="29341.RSJ17_21075"/>
<dbReference type="GO" id="GO:0003677">
    <property type="term" value="F:DNA binding"/>
    <property type="evidence" value="ECO:0007669"/>
    <property type="project" value="UniProtKB-KW"/>
</dbReference>
<evidence type="ECO:0000259" key="5">
    <source>
        <dbReference type="PROSITE" id="PS51063"/>
    </source>
</evidence>
<dbReference type="InterPro" id="IPR036390">
    <property type="entry name" value="WH_DNA-bd_sf"/>
</dbReference>
<feature type="domain" description="HTH crp-type" evidence="5">
    <location>
        <begin position="156"/>
        <end position="224"/>
    </location>
</feature>
<dbReference type="InterPro" id="IPR014710">
    <property type="entry name" value="RmlC-like_jellyroll"/>
</dbReference>
<dbReference type="Proteomes" id="UP000031366">
    <property type="component" value="Unassembled WGS sequence"/>
</dbReference>
<reference evidence="6 7" key="1">
    <citation type="journal article" date="2015" name="Infect. Genet. Evol.">
        <title>Genomic sequences of six botulinum neurotoxin-producing strains representing three clostridial species illustrate the mobility and diversity of botulinum neurotoxin genes.</title>
        <authorList>
            <person name="Smith T.J."/>
            <person name="Hill K.K."/>
            <person name="Xie G."/>
            <person name="Foley B.T."/>
            <person name="Williamson C.H."/>
            <person name="Foster J.T."/>
            <person name="Johnson S.L."/>
            <person name="Chertkov O."/>
            <person name="Teshima H."/>
            <person name="Gibbons H.S."/>
            <person name="Johnsky L.A."/>
            <person name="Karavis M.A."/>
            <person name="Smith L.A."/>
        </authorList>
    </citation>
    <scope>NUCLEOTIDE SEQUENCE [LARGE SCALE GENOMIC DNA]</scope>
    <source>
        <strain evidence="6 7">CDC 2741</strain>
    </source>
</reference>
<comment type="caution">
    <text evidence="6">The sequence shown here is derived from an EMBL/GenBank/DDBJ whole genome shotgun (WGS) entry which is preliminary data.</text>
</comment>
<dbReference type="PROSITE" id="PS51063">
    <property type="entry name" value="HTH_CRP_2"/>
    <property type="match status" value="1"/>
</dbReference>
<accession>A0A0C1U1D5</accession>
<keyword evidence="3" id="KW-0804">Transcription</keyword>
<keyword evidence="7" id="KW-1185">Reference proteome</keyword>
<dbReference type="AlphaFoldDB" id="A0A0C1U1D5"/>
<dbReference type="PANTHER" id="PTHR24567:SF58">
    <property type="entry name" value="CYCLIC AMP-BINDING REGULATORY PROTEIN"/>
    <property type="match status" value="1"/>
</dbReference>
<keyword evidence="2" id="KW-0238">DNA-binding</keyword>
<dbReference type="SMART" id="SM00100">
    <property type="entry name" value="cNMP"/>
    <property type="match status" value="1"/>
</dbReference>